<keyword evidence="4" id="KW-1185">Reference proteome</keyword>
<sequence length="460" mass="51590">MSDLDNRLDEQIQQMRQNIEALRKRRQLIELQAQFEKENRLLEEAQRQLEAARAPSKSNSLCQDSTEHDWQGVAVATQTQTPSKPSTTPNGVSGLVSPTMHLNGGLTIKGSAKTNPVDQFMTSLQNDMGRSEAARDMANQPPQHGETQVNGRSNSQSGLPPLDPAPPLTIGQRSQAQMTQETRRPSGPTAPVQHIEERTLTVKHPDPAPRPSDASEDLSEDMDESSNEGSTNDEGSGSDEKMDQSSSPLAPPLTPTEPIRTKPNGLSYRDGRGPAHPSPSIKIPMYEARSMRECTNLIDDLEKHFSNYPKFYSAEDHKVQMGENYLDSRLFGDWNARRRTLSRPSWTAFCIFLAEQLSDLTPRLIALERYDGSNQMPGQSCMGFAMYLAQYAPHANRMDNRSLHFWGHMDRRLKGLAGRNWRDFGNFWDFLDFLIDVERKRGGPTSLSRSGGRKRLRADS</sequence>
<feature type="compositionally biased region" description="Polar residues" evidence="2">
    <location>
        <begin position="171"/>
        <end position="180"/>
    </location>
</feature>
<accession>A0A1V6SU38</accession>
<dbReference type="OrthoDB" id="4365646at2759"/>
<feature type="compositionally biased region" description="Acidic residues" evidence="2">
    <location>
        <begin position="214"/>
        <end position="226"/>
    </location>
</feature>
<dbReference type="STRING" id="303698.A0A1V6SU38"/>
<comment type="caution">
    <text evidence="3">The sequence shown here is derived from an EMBL/GenBank/DDBJ whole genome shotgun (WGS) entry which is preliminary data.</text>
</comment>
<evidence type="ECO:0000256" key="2">
    <source>
        <dbReference type="SAM" id="MobiDB-lite"/>
    </source>
</evidence>
<reference evidence="4" key="1">
    <citation type="journal article" date="2017" name="Nat. Microbiol.">
        <title>Global analysis of biosynthetic gene clusters reveals vast potential of secondary metabolite production in Penicillium species.</title>
        <authorList>
            <person name="Nielsen J.C."/>
            <person name="Grijseels S."/>
            <person name="Prigent S."/>
            <person name="Ji B."/>
            <person name="Dainat J."/>
            <person name="Nielsen K.F."/>
            <person name="Frisvad J.C."/>
            <person name="Workman M."/>
            <person name="Nielsen J."/>
        </authorList>
    </citation>
    <scope>NUCLEOTIDE SEQUENCE [LARGE SCALE GENOMIC DNA]</scope>
    <source>
        <strain evidence="4">IBT 24891</strain>
    </source>
</reference>
<keyword evidence="1" id="KW-0175">Coiled coil</keyword>
<proteinExistence type="predicted"/>
<feature type="region of interest" description="Disordered" evidence="2">
    <location>
        <begin position="77"/>
        <end position="98"/>
    </location>
</feature>
<gene>
    <name evidence="3" type="ORF">PENSTE_c020G07260</name>
</gene>
<feature type="compositionally biased region" description="Low complexity" evidence="2">
    <location>
        <begin position="77"/>
        <end position="89"/>
    </location>
</feature>
<evidence type="ECO:0000313" key="4">
    <source>
        <dbReference type="Proteomes" id="UP000191285"/>
    </source>
</evidence>
<dbReference type="AlphaFoldDB" id="A0A1V6SU38"/>
<dbReference type="Proteomes" id="UP000191285">
    <property type="component" value="Unassembled WGS sequence"/>
</dbReference>
<feature type="coiled-coil region" evidence="1">
    <location>
        <begin position="5"/>
        <end position="52"/>
    </location>
</feature>
<feature type="compositionally biased region" description="Basic and acidic residues" evidence="2">
    <location>
        <begin position="194"/>
        <end position="207"/>
    </location>
</feature>
<feature type="region of interest" description="Disordered" evidence="2">
    <location>
        <begin position="128"/>
        <end position="281"/>
    </location>
</feature>
<evidence type="ECO:0000313" key="3">
    <source>
        <dbReference type="EMBL" id="OQE17527.1"/>
    </source>
</evidence>
<dbReference type="EMBL" id="MLKD01000020">
    <property type="protein sequence ID" value="OQE17527.1"/>
    <property type="molecule type" value="Genomic_DNA"/>
</dbReference>
<evidence type="ECO:0000256" key="1">
    <source>
        <dbReference type="SAM" id="Coils"/>
    </source>
</evidence>
<feature type="compositionally biased region" description="Polar residues" evidence="2">
    <location>
        <begin position="140"/>
        <end position="158"/>
    </location>
</feature>
<name>A0A1V6SU38_9EURO</name>
<protein>
    <submittedName>
        <fullName evidence="3">Uncharacterized protein</fullName>
    </submittedName>
</protein>
<organism evidence="3 4">
    <name type="scientific">Penicillium steckii</name>
    <dbReference type="NCBI Taxonomy" id="303698"/>
    <lineage>
        <taxon>Eukaryota</taxon>
        <taxon>Fungi</taxon>
        <taxon>Dikarya</taxon>
        <taxon>Ascomycota</taxon>
        <taxon>Pezizomycotina</taxon>
        <taxon>Eurotiomycetes</taxon>
        <taxon>Eurotiomycetidae</taxon>
        <taxon>Eurotiales</taxon>
        <taxon>Aspergillaceae</taxon>
        <taxon>Penicillium</taxon>
    </lineage>
</organism>